<keyword evidence="2" id="KW-0808">Transferase</keyword>
<dbReference type="SUPFAM" id="SSF141523">
    <property type="entry name" value="L,D-transpeptidase catalytic domain-like"/>
    <property type="match status" value="1"/>
</dbReference>
<comment type="pathway">
    <text evidence="1 6">Cell wall biogenesis; peptidoglycan biosynthesis.</text>
</comment>
<keyword evidence="8" id="KW-1133">Transmembrane helix</keyword>
<evidence type="ECO:0000256" key="2">
    <source>
        <dbReference type="ARBA" id="ARBA00022679"/>
    </source>
</evidence>
<evidence type="ECO:0000256" key="8">
    <source>
        <dbReference type="SAM" id="Phobius"/>
    </source>
</evidence>
<keyword evidence="8" id="KW-0472">Membrane</keyword>
<name>A0A2N5NMF1_MEDGN</name>
<dbReference type="Gene3D" id="2.40.440.10">
    <property type="entry name" value="L,D-transpeptidase catalytic domain-like"/>
    <property type="match status" value="1"/>
</dbReference>
<dbReference type="GO" id="GO:0071555">
    <property type="term" value="P:cell wall organization"/>
    <property type="evidence" value="ECO:0007669"/>
    <property type="project" value="UniProtKB-UniRule"/>
</dbReference>
<feature type="compositionally biased region" description="Basic residues" evidence="7">
    <location>
        <begin position="1"/>
        <end position="11"/>
    </location>
</feature>
<evidence type="ECO:0000256" key="4">
    <source>
        <dbReference type="ARBA" id="ARBA00022984"/>
    </source>
</evidence>
<dbReference type="AlphaFoldDB" id="A0A2N5NMF1"/>
<feature type="compositionally biased region" description="Acidic residues" evidence="7">
    <location>
        <begin position="18"/>
        <end position="28"/>
    </location>
</feature>
<evidence type="ECO:0000259" key="9">
    <source>
        <dbReference type="PROSITE" id="PS52029"/>
    </source>
</evidence>
<dbReference type="InterPro" id="IPR022029">
    <property type="entry name" value="YoaR-like_PG-bd"/>
</dbReference>
<feature type="region of interest" description="Disordered" evidence="7">
    <location>
        <begin position="1"/>
        <end position="46"/>
    </location>
</feature>
<accession>A0A2N5NMF1</accession>
<dbReference type="Pfam" id="PF03734">
    <property type="entry name" value="YkuD"/>
    <property type="match status" value="1"/>
</dbReference>
<proteinExistence type="predicted"/>
<keyword evidence="3 6" id="KW-0133">Cell shape</keyword>
<dbReference type="PANTHER" id="PTHR30582:SF33">
    <property type="entry name" value="EXPORTED PROTEIN"/>
    <property type="match status" value="1"/>
</dbReference>
<sequence>MKEKIRKKTKRPQTEDMIFTEEDFEDVSEETKGNSPKHRKRSRRTSGGFPVRKAGIIAGGVVGVLVLLYLGISVFFMSHFYINTTINGKDFSGRSASSVEAYIKEQVKDYKLTIKEQDSKSDVIKGSDISLQYKESDEIEKALKKQNGFAWPLALFSKKSEKISIAVSFDETALNEKIQNLQAATVEQIPAENAKPELQGDTYVIKGEVYGTAVDMDVLKEKVNQYISEFRSELDMEKEGCYARPKYTKDSKEVQAACDTMNKYLKASITYTMSESVVVDKTLISTWIGVDDNMNVVFDNDAMKAWFTEFGDKYDTVGTTRNLTTPTGKATTVTGGTYGWSIDEDTELVNLQNSIKNGEVVTREPAYYTGGAAKSHGEQDWGTTFIEVDLSTQHMWYLKDGSVAMETDVVTGVPVPERITPEGVYDILEMTRDEVLIGETDPSTGKPIYETPVNYWMRVTWTGIGFHDATWQAAFGGTRYKDGAGSHGCINMPLDQAAALFGMISVGTPVVIHY</sequence>
<evidence type="ECO:0000256" key="7">
    <source>
        <dbReference type="SAM" id="MobiDB-lite"/>
    </source>
</evidence>
<keyword evidence="5 6" id="KW-0961">Cell wall biogenesis/degradation</keyword>
<dbReference type="InterPro" id="IPR038063">
    <property type="entry name" value="Transpep_catalytic_dom"/>
</dbReference>
<feature type="active site" description="Proton donor/acceptor" evidence="6">
    <location>
        <position position="467"/>
    </location>
</feature>
<dbReference type="GO" id="GO:0008360">
    <property type="term" value="P:regulation of cell shape"/>
    <property type="evidence" value="ECO:0007669"/>
    <property type="project" value="UniProtKB-UniRule"/>
</dbReference>
<dbReference type="PANTHER" id="PTHR30582">
    <property type="entry name" value="L,D-TRANSPEPTIDASE"/>
    <property type="match status" value="1"/>
</dbReference>
<gene>
    <name evidence="10" type="ORF">CDL18_00375</name>
</gene>
<dbReference type="InterPro" id="IPR050979">
    <property type="entry name" value="LD-transpeptidase"/>
</dbReference>
<dbReference type="GO" id="GO:0071972">
    <property type="term" value="F:peptidoglycan L,D-transpeptidase activity"/>
    <property type="evidence" value="ECO:0007669"/>
    <property type="project" value="TreeGrafter"/>
</dbReference>
<evidence type="ECO:0000313" key="11">
    <source>
        <dbReference type="Proteomes" id="UP000234849"/>
    </source>
</evidence>
<feature type="active site" description="Nucleophile" evidence="6">
    <location>
        <position position="489"/>
    </location>
</feature>
<dbReference type="GO" id="GO:0005576">
    <property type="term" value="C:extracellular region"/>
    <property type="evidence" value="ECO:0007669"/>
    <property type="project" value="TreeGrafter"/>
</dbReference>
<feature type="domain" description="L,D-TPase catalytic" evidence="9">
    <location>
        <begin position="384"/>
        <end position="513"/>
    </location>
</feature>
<organism evidence="10 11">
    <name type="scientific">Mediterraneibacter gnavus</name>
    <name type="common">Ruminococcus gnavus</name>
    <dbReference type="NCBI Taxonomy" id="33038"/>
    <lineage>
        <taxon>Bacteria</taxon>
        <taxon>Bacillati</taxon>
        <taxon>Bacillota</taxon>
        <taxon>Clostridia</taxon>
        <taxon>Lachnospirales</taxon>
        <taxon>Lachnospiraceae</taxon>
        <taxon>Mediterraneibacter</taxon>
    </lineage>
</organism>
<evidence type="ECO:0000256" key="5">
    <source>
        <dbReference type="ARBA" id="ARBA00023316"/>
    </source>
</evidence>
<dbReference type="PROSITE" id="PS52029">
    <property type="entry name" value="LD_TPASE"/>
    <property type="match status" value="1"/>
</dbReference>
<evidence type="ECO:0000256" key="6">
    <source>
        <dbReference type="PROSITE-ProRule" id="PRU01373"/>
    </source>
</evidence>
<dbReference type="GO" id="GO:0018104">
    <property type="term" value="P:peptidoglycan-protein cross-linking"/>
    <property type="evidence" value="ECO:0007669"/>
    <property type="project" value="TreeGrafter"/>
</dbReference>
<dbReference type="RefSeq" id="WP_101878910.1">
    <property type="nucleotide sequence ID" value="NZ_JALQCN010000006.1"/>
</dbReference>
<dbReference type="Gene3D" id="3.10.20.800">
    <property type="match status" value="1"/>
</dbReference>
<feature type="transmembrane region" description="Helical" evidence="8">
    <location>
        <begin position="54"/>
        <end position="82"/>
    </location>
</feature>
<reference evidence="10 11" key="1">
    <citation type="journal article" date="2017" name="Genome Med.">
        <title>A novel Ruminococcus gnavus clade enriched in inflammatory bowel disease patients.</title>
        <authorList>
            <person name="Hall A.B."/>
            <person name="Yassour M."/>
            <person name="Sauk J."/>
            <person name="Garner A."/>
            <person name="Jiang X."/>
            <person name="Arthur T."/>
            <person name="Lagoudas G.K."/>
            <person name="Vatanen T."/>
            <person name="Fornelos N."/>
            <person name="Wilson R."/>
            <person name="Bertha M."/>
            <person name="Cohen M."/>
            <person name="Garber J."/>
            <person name="Khalili H."/>
            <person name="Gevers D."/>
            <person name="Ananthakrishnan A.N."/>
            <person name="Kugathasan S."/>
            <person name="Lander E.S."/>
            <person name="Blainey P."/>
            <person name="Vlamakis H."/>
            <person name="Xavier R.J."/>
            <person name="Huttenhower C."/>
        </authorList>
    </citation>
    <scope>NUCLEOTIDE SEQUENCE [LARGE SCALE GENOMIC DNA]</scope>
    <source>
        <strain evidence="10 11">RJX1118</strain>
    </source>
</reference>
<dbReference type="SUPFAM" id="SSF143985">
    <property type="entry name" value="L,D-transpeptidase pre-catalytic domain-like"/>
    <property type="match status" value="1"/>
</dbReference>
<dbReference type="GO" id="GO:0016740">
    <property type="term" value="F:transferase activity"/>
    <property type="evidence" value="ECO:0007669"/>
    <property type="project" value="UniProtKB-KW"/>
</dbReference>
<evidence type="ECO:0000256" key="1">
    <source>
        <dbReference type="ARBA" id="ARBA00004752"/>
    </source>
</evidence>
<dbReference type="CDD" id="cd16913">
    <property type="entry name" value="YkuD_like"/>
    <property type="match status" value="1"/>
</dbReference>
<keyword evidence="8" id="KW-0812">Transmembrane</keyword>
<evidence type="ECO:0000256" key="3">
    <source>
        <dbReference type="ARBA" id="ARBA00022960"/>
    </source>
</evidence>
<dbReference type="EMBL" id="NIHM01000001">
    <property type="protein sequence ID" value="PLT58085.1"/>
    <property type="molecule type" value="Genomic_DNA"/>
</dbReference>
<feature type="compositionally biased region" description="Basic residues" evidence="7">
    <location>
        <begin position="35"/>
        <end position="44"/>
    </location>
</feature>
<keyword evidence="4 6" id="KW-0573">Peptidoglycan synthesis</keyword>
<dbReference type="UniPathway" id="UPA00219"/>
<evidence type="ECO:0000313" key="10">
    <source>
        <dbReference type="EMBL" id="PLT58085.1"/>
    </source>
</evidence>
<dbReference type="Proteomes" id="UP000234849">
    <property type="component" value="Unassembled WGS sequence"/>
</dbReference>
<dbReference type="InterPro" id="IPR005490">
    <property type="entry name" value="LD_TPept_cat_dom"/>
</dbReference>
<dbReference type="InterPro" id="IPR038054">
    <property type="entry name" value="LD_TPept-like_central_sf"/>
</dbReference>
<protein>
    <recommendedName>
        <fullName evidence="9">L,D-TPase catalytic domain-containing protein</fullName>
    </recommendedName>
</protein>
<dbReference type="Pfam" id="PF12229">
    <property type="entry name" value="PG_binding_4"/>
    <property type="match status" value="2"/>
</dbReference>
<comment type="caution">
    <text evidence="10">The sequence shown here is derived from an EMBL/GenBank/DDBJ whole genome shotgun (WGS) entry which is preliminary data.</text>
</comment>